<feature type="domain" description="CBM21" evidence="2">
    <location>
        <begin position="323"/>
        <end position="434"/>
    </location>
</feature>
<dbReference type="GO" id="GO:0000164">
    <property type="term" value="C:protein phosphatase type 1 complex"/>
    <property type="evidence" value="ECO:0007669"/>
    <property type="project" value="TreeGrafter"/>
</dbReference>
<dbReference type="InterPro" id="IPR005036">
    <property type="entry name" value="CBM21_dom"/>
</dbReference>
<evidence type="ECO:0000313" key="3">
    <source>
        <dbReference type="EMBL" id="KAG0152074.1"/>
    </source>
</evidence>
<dbReference type="Pfam" id="PF03370">
    <property type="entry name" value="CBM_21"/>
    <property type="match status" value="1"/>
</dbReference>
<feature type="region of interest" description="Disordered" evidence="1">
    <location>
        <begin position="214"/>
        <end position="259"/>
    </location>
</feature>
<dbReference type="OrthoDB" id="1881at2759"/>
<dbReference type="GO" id="GO:2001069">
    <property type="term" value="F:glycogen binding"/>
    <property type="evidence" value="ECO:0007669"/>
    <property type="project" value="TreeGrafter"/>
</dbReference>
<protein>
    <recommendedName>
        <fullName evidence="2">CBM21 domain-containing protein</fullName>
    </recommendedName>
</protein>
<feature type="compositionally biased region" description="Basic residues" evidence="1">
    <location>
        <begin position="164"/>
        <end position="173"/>
    </location>
</feature>
<gene>
    <name evidence="3" type="ORF">CROQUDRAFT_719371</name>
</gene>
<feature type="region of interest" description="Disordered" evidence="1">
    <location>
        <begin position="442"/>
        <end position="482"/>
    </location>
</feature>
<organism evidence="3 4">
    <name type="scientific">Cronartium quercuum f. sp. fusiforme G11</name>
    <dbReference type="NCBI Taxonomy" id="708437"/>
    <lineage>
        <taxon>Eukaryota</taxon>
        <taxon>Fungi</taxon>
        <taxon>Dikarya</taxon>
        <taxon>Basidiomycota</taxon>
        <taxon>Pucciniomycotina</taxon>
        <taxon>Pucciniomycetes</taxon>
        <taxon>Pucciniales</taxon>
        <taxon>Coleosporiaceae</taxon>
        <taxon>Cronartium</taxon>
    </lineage>
</organism>
<feature type="compositionally biased region" description="Low complexity" evidence="1">
    <location>
        <begin position="33"/>
        <end position="56"/>
    </location>
</feature>
<reference evidence="3" key="1">
    <citation type="submission" date="2013-11" db="EMBL/GenBank/DDBJ databases">
        <title>Genome sequence of the fusiform rust pathogen reveals effectors for host alternation and coevolution with pine.</title>
        <authorList>
            <consortium name="DOE Joint Genome Institute"/>
            <person name="Smith K."/>
            <person name="Pendleton A."/>
            <person name="Kubisiak T."/>
            <person name="Anderson C."/>
            <person name="Salamov A."/>
            <person name="Aerts A."/>
            <person name="Riley R."/>
            <person name="Clum A."/>
            <person name="Lindquist E."/>
            <person name="Ence D."/>
            <person name="Campbell M."/>
            <person name="Kronenberg Z."/>
            <person name="Feau N."/>
            <person name="Dhillon B."/>
            <person name="Hamelin R."/>
            <person name="Burleigh J."/>
            <person name="Smith J."/>
            <person name="Yandell M."/>
            <person name="Nelson C."/>
            <person name="Grigoriev I."/>
            <person name="Davis J."/>
        </authorList>
    </citation>
    <scope>NUCLEOTIDE SEQUENCE</scope>
    <source>
        <strain evidence="3">G11</strain>
    </source>
</reference>
<evidence type="ECO:0000259" key="2">
    <source>
        <dbReference type="PROSITE" id="PS51159"/>
    </source>
</evidence>
<feature type="compositionally biased region" description="Polar residues" evidence="1">
    <location>
        <begin position="1"/>
        <end position="22"/>
    </location>
</feature>
<keyword evidence="4" id="KW-1185">Reference proteome</keyword>
<dbReference type="Gene3D" id="2.60.40.2440">
    <property type="entry name" value="Carbohydrate binding type-21 domain"/>
    <property type="match status" value="1"/>
</dbReference>
<evidence type="ECO:0000313" key="4">
    <source>
        <dbReference type="Proteomes" id="UP000886653"/>
    </source>
</evidence>
<feature type="compositionally biased region" description="Low complexity" evidence="1">
    <location>
        <begin position="222"/>
        <end position="241"/>
    </location>
</feature>
<feature type="region of interest" description="Disordered" evidence="1">
    <location>
        <begin position="589"/>
        <end position="665"/>
    </location>
</feature>
<dbReference type="Proteomes" id="UP000886653">
    <property type="component" value="Unassembled WGS sequence"/>
</dbReference>
<proteinExistence type="predicted"/>
<dbReference type="InterPro" id="IPR038175">
    <property type="entry name" value="CBM21_dom_sf"/>
</dbReference>
<dbReference type="GO" id="GO:0005979">
    <property type="term" value="P:regulation of glycogen biosynthetic process"/>
    <property type="evidence" value="ECO:0007669"/>
    <property type="project" value="TreeGrafter"/>
</dbReference>
<feature type="compositionally biased region" description="Low complexity" evidence="1">
    <location>
        <begin position="633"/>
        <end position="665"/>
    </location>
</feature>
<dbReference type="EMBL" id="MU167209">
    <property type="protein sequence ID" value="KAG0152074.1"/>
    <property type="molecule type" value="Genomic_DNA"/>
</dbReference>
<feature type="region of interest" description="Disordered" evidence="1">
    <location>
        <begin position="1"/>
        <end position="63"/>
    </location>
</feature>
<dbReference type="InterPro" id="IPR050782">
    <property type="entry name" value="PP1_regulatory_subunit_3"/>
</dbReference>
<sequence length="746" mass="80830">MPFSFDSTSPLNDKSTKSFNSRSHLRSYSHGNSSSSSSSSSSTLPSTSSSSTSSSTIINPISEFNPSTSTYILVQPASPIEEPIKSVTMHPISTSIPSDPSDSSLPHLAVRSRRARLPYFTPLQPSDVSSLPIITNPIKTYDYAHHPTHTSPSDQSFDSVHPKTPSKRPLHQKARSEQTTRLDLCQLGSGSSLDASRQSLGVEFQVGTTPMLRKKSGEVVRSSLKSSVDGSSISSSSSSSNRQDRSKSAPSTPTGPKAVHFDSHLEHVKHFLAQQRPAAVSRDGSPIETETEGEEEFPFPSIPENPPKLVLEFINFPTDPDGHAKMNGSEVYLRWLELVPDGRLLRGQVQVQNICFEKQVAVRFTLDNWQTVSEVTGEYSNSVSGGKWDRFSFTIRLVDLLARIEERRMLIALRYTTAGREIWDNNGGVNYEVKFKRMRVGGAHGHGHGHAHSHSMSQSNRLSVVTPPPPSGSKTTSKVGPDYQWSVTTAGQAKERMAELRAELDRLVGDDLGLSITQPTFKPNSFAKSAPESPIVNAFKHNDALSASNHIKANALRASMNSTLTNTPNPAAPNLAARYDFSNSLKLAVSSPNPSPRFETVPLTDSNKTNRSITNEEALVPRSERRIPPSPLSPSNFNSLSPSMIGSTSPTTPTTPTTTTTTTGSGVLESLRNFQEQQLEGGHNLESSDYGDLVQNFCWGGGEGNVNSGNSRGGEIGMLLESVTARFGRLETESTSSSTPVALGNQ</sequence>
<feature type="compositionally biased region" description="Polar residues" evidence="1">
    <location>
        <begin position="603"/>
        <end position="615"/>
    </location>
</feature>
<dbReference type="PANTHER" id="PTHR12307">
    <property type="entry name" value="PROTEIN PHOSPHATASE 1 REGULATORY SUBUNIT"/>
    <property type="match status" value="1"/>
</dbReference>
<dbReference type="PROSITE" id="PS51159">
    <property type="entry name" value="CBM21"/>
    <property type="match status" value="1"/>
</dbReference>
<name>A0A9P6NXP5_9BASI</name>
<feature type="region of interest" description="Disordered" evidence="1">
    <location>
        <begin position="273"/>
        <end position="301"/>
    </location>
</feature>
<comment type="caution">
    <text evidence="3">The sequence shown here is derived from an EMBL/GenBank/DDBJ whole genome shotgun (WGS) entry which is preliminary data.</text>
</comment>
<feature type="region of interest" description="Disordered" evidence="1">
    <location>
        <begin position="144"/>
        <end position="181"/>
    </location>
</feature>
<feature type="compositionally biased region" description="Polar residues" evidence="1">
    <location>
        <begin position="149"/>
        <end position="158"/>
    </location>
</feature>
<evidence type="ECO:0000256" key="1">
    <source>
        <dbReference type="SAM" id="MobiDB-lite"/>
    </source>
</evidence>
<dbReference type="AlphaFoldDB" id="A0A9P6NXP5"/>
<accession>A0A9P6NXP5</accession>
<dbReference type="GO" id="GO:0008157">
    <property type="term" value="F:protein phosphatase 1 binding"/>
    <property type="evidence" value="ECO:0007669"/>
    <property type="project" value="TreeGrafter"/>
</dbReference>
<dbReference type="PANTHER" id="PTHR12307:SF36">
    <property type="entry name" value="GLYCOGEN-BINDING SUBUNIT 76A"/>
    <property type="match status" value="1"/>
</dbReference>